<gene>
    <name evidence="3" type="ORF">Pla110_10010</name>
</gene>
<feature type="transmembrane region" description="Helical" evidence="1">
    <location>
        <begin position="20"/>
        <end position="38"/>
    </location>
</feature>
<evidence type="ECO:0000256" key="1">
    <source>
        <dbReference type="SAM" id="Phobius"/>
    </source>
</evidence>
<dbReference type="PANTHER" id="PTHR30383:SF5">
    <property type="entry name" value="SGNH HYDROLASE-TYPE ESTERASE DOMAIN-CONTAINING PROTEIN"/>
    <property type="match status" value="1"/>
</dbReference>
<sequence length="268" mass="29006">MPLAVCAVIVLIKNVDWPPAIFLLAAVMLGVGFGRFILFRKQSPQHSSPLIKGMSTIALWGAWLVFTWSWLASAQSSTTPQLDGQRPVVCVGDSLTAFGYPEELGKLLSIPVINQGMDGITSGDALKDLPKLIDENPQIVVIELGGHDFLKGKTRAATKANLQKIVDACEEIGGAVIIMEVPRGFIVDPFGGLERELVRDNDLELVSDGVIRNLVLWSPFAPPGSLFASDQHLSNDGLHPNSQGNQYMAESIANVFTGWYGETIRAKP</sequence>
<organism evidence="3 4">
    <name type="scientific">Polystyrenella longa</name>
    <dbReference type="NCBI Taxonomy" id="2528007"/>
    <lineage>
        <taxon>Bacteria</taxon>
        <taxon>Pseudomonadati</taxon>
        <taxon>Planctomycetota</taxon>
        <taxon>Planctomycetia</taxon>
        <taxon>Planctomycetales</taxon>
        <taxon>Planctomycetaceae</taxon>
        <taxon>Polystyrenella</taxon>
    </lineage>
</organism>
<dbReference type="EMBL" id="CP036281">
    <property type="protein sequence ID" value="QDU79293.1"/>
    <property type="molecule type" value="Genomic_DNA"/>
</dbReference>
<reference evidence="3 4" key="1">
    <citation type="submission" date="2019-02" db="EMBL/GenBank/DDBJ databases">
        <title>Deep-cultivation of Planctomycetes and their phenomic and genomic characterization uncovers novel biology.</title>
        <authorList>
            <person name="Wiegand S."/>
            <person name="Jogler M."/>
            <person name="Boedeker C."/>
            <person name="Pinto D."/>
            <person name="Vollmers J."/>
            <person name="Rivas-Marin E."/>
            <person name="Kohn T."/>
            <person name="Peeters S.H."/>
            <person name="Heuer A."/>
            <person name="Rast P."/>
            <person name="Oberbeckmann S."/>
            <person name="Bunk B."/>
            <person name="Jeske O."/>
            <person name="Meyerdierks A."/>
            <person name="Storesund J.E."/>
            <person name="Kallscheuer N."/>
            <person name="Luecker S."/>
            <person name="Lage O.M."/>
            <person name="Pohl T."/>
            <person name="Merkel B.J."/>
            <person name="Hornburger P."/>
            <person name="Mueller R.-W."/>
            <person name="Bruemmer F."/>
            <person name="Labrenz M."/>
            <person name="Spormann A.M."/>
            <person name="Op den Camp H."/>
            <person name="Overmann J."/>
            <person name="Amann R."/>
            <person name="Jetten M.S.M."/>
            <person name="Mascher T."/>
            <person name="Medema M.H."/>
            <person name="Devos D.P."/>
            <person name="Kaster A.-K."/>
            <person name="Ovreas L."/>
            <person name="Rohde M."/>
            <person name="Galperin M.Y."/>
            <person name="Jogler C."/>
        </authorList>
    </citation>
    <scope>NUCLEOTIDE SEQUENCE [LARGE SCALE GENOMIC DNA]</scope>
    <source>
        <strain evidence="3 4">Pla110</strain>
    </source>
</reference>
<dbReference type="InterPro" id="IPR036514">
    <property type="entry name" value="SGNH_hydro_sf"/>
</dbReference>
<accession>A0A518CJ87</accession>
<keyword evidence="1" id="KW-0472">Membrane</keyword>
<evidence type="ECO:0000313" key="3">
    <source>
        <dbReference type="EMBL" id="QDU79293.1"/>
    </source>
</evidence>
<name>A0A518CJ87_9PLAN</name>
<keyword evidence="4" id="KW-1185">Reference proteome</keyword>
<feature type="transmembrane region" description="Helical" evidence="1">
    <location>
        <begin position="50"/>
        <end position="71"/>
    </location>
</feature>
<proteinExistence type="predicted"/>
<dbReference type="AlphaFoldDB" id="A0A518CJ87"/>
<dbReference type="Gene3D" id="3.40.50.1110">
    <property type="entry name" value="SGNH hydrolase"/>
    <property type="match status" value="1"/>
</dbReference>
<keyword evidence="1" id="KW-0812">Transmembrane</keyword>
<protein>
    <submittedName>
        <fullName evidence="3">Arylesterase</fullName>
        <ecNumber evidence="3">3.1.1.2</ecNumber>
    </submittedName>
</protein>
<dbReference type="GO" id="GO:0004064">
    <property type="term" value="F:arylesterase activity"/>
    <property type="evidence" value="ECO:0007669"/>
    <property type="project" value="UniProtKB-EC"/>
</dbReference>
<dbReference type="InterPro" id="IPR013830">
    <property type="entry name" value="SGNH_hydro"/>
</dbReference>
<dbReference type="Pfam" id="PF13472">
    <property type="entry name" value="Lipase_GDSL_2"/>
    <property type="match status" value="1"/>
</dbReference>
<dbReference type="GO" id="GO:0004622">
    <property type="term" value="F:phosphatidylcholine lysophospholipase activity"/>
    <property type="evidence" value="ECO:0007669"/>
    <property type="project" value="TreeGrafter"/>
</dbReference>
<keyword evidence="3" id="KW-0378">Hydrolase</keyword>
<dbReference type="InterPro" id="IPR051532">
    <property type="entry name" value="Ester_Hydrolysis_Enzymes"/>
</dbReference>
<keyword evidence="1" id="KW-1133">Transmembrane helix</keyword>
<dbReference type="EC" id="3.1.1.2" evidence="3"/>
<dbReference type="Proteomes" id="UP000317178">
    <property type="component" value="Chromosome"/>
</dbReference>
<feature type="domain" description="SGNH hydrolase-type esterase" evidence="2">
    <location>
        <begin position="90"/>
        <end position="246"/>
    </location>
</feature>
<dbReference type="SUPFAM" id="SSF52266">
    <property type="entry name" value="SGNH hydrolase"/>
    <property type="match status" value="1"/>
</dbReference>
<dbReference type="KEGG" id="plon:Pla110_10010"/>
<dbReference type="RefSeq" id="WP_144993784.1">
    <property type="nucleotide sequence ID" value="NZ_CP036281.1"/>
</dbReference>
<evidence type="ECO:0000259" key="2">
    <source>
        <dbReference type="Pfam" id="PF13472"/>
    </source>
</evidence>
<dbReference type="PANTHER" id="PTHR30383">
    <property type="entry name" value="THIOESTERASE 1/PROTEASE 1/LYSOPHOSPHOLIPASE L1"/>
    <property type="match status" value="1"/>
</dbReference>
<dbReference type="OrthoDB" id="2513075at2"/>
<evidence type="ECO:0000313" key="4">
    <source>
        <dbReference type="Proteomes" id="UP000317178"/>
    </source>
</evidence>